<dbReference type="SUPFAM" id="SSF49899">
    <property type="entry name" value="Concanavalin A-like lectins/glucanases"/>
    <property type="match status" value="1"/>
</dbReference>
<protein>
    <submittedName>
        <fullName evidence="2">Gliding motility-associated C-terminal domain-containing protein</fullName>
    </submittedName>
</protein>
<sequence length="661" mass="71773">MKLKLLLFPLLFLISSRSFGQIKHTYRFFEDLEVAKPECGPALTPVRAAGSCGGASSGGSFVQDVLPCSVQRKVYRNNLNWGLTYPNTDNAIADTYTIQMYVKLSRFSGAQWARIIDFSNGVSDQGIYFEKKDNNEFRFDFYPFGVRDDFPFLNTDSYNLITFTRNGATNTFDIYINNTLYQTYNDKDGRYVGLPGNPVHLFRDDEEVSCESGEFNLAYLSFGDNYSSQGDLDKDYADICATANINPYADFSISPNPACNNAQEVEIKYTGNIPAPGTGYTFQWDWGGGRVVSGTGMGPYKVVWNTTGEKKVTLNITNVACGNTISNTKQIIVSDLTVASTLTPGNCTTGQAGTLTVTGQKGTAPYQYSIDSLTFQAANTFQVMPAEYKVYVKDGNGCVVSKPVSVEFASDITVKTIADATICAGQTITLATTSNATGFSWSPLNGLDNAGAQNPRATPANTTTYIVIAQEGACTQRDTVTITVTDQIQLVVTPNSSVIAGIPFQLSVSSPQITNPADATYLWSPPEGLNDPTSRTPRATLENDQTYSVQVATASGCGALGSVTLTVRQNEGISLPTAFTPNGDGQNDIFMPILRSIASIQKFTIFNRWGQVVFHTTQMDQGWDGYFKGAIAAGGDYIWEIQGTSNEGKVIRKKGAVLLIR</sequence>
<dbReference type="Gene3D" id="2.60.120.200">
    <property type="match status" value="1"/>
</dbReference>
<organism evidence="2 3">
    <name type="scientific">Dyadobacter sandarakinus</name>
    <dbReference type="NCBI Taxonomy" id="2747268"/>
    <lineage>
        <taxon>Bacteria</taxon>
        <taxon>Pseudomonadati</taxon>
        <taxon>Bacteroidota</taxon>
        <taxon>Cytophagia</taxon>
        <taxon>Cytophagales</taxon>
        <taxon>Spirosomataceae</taxon>
        <taxon>Dyadobacter</taxon>
    </lineage>
</organism>
<accession>A0ABX7I5P7</accession>
<gene>
    <name evidence="2" type="ORF">HWI92_09930</name>
</gene>
<evidence type="ECO:0000256" key="1">
    <source>
        <dbReference type="SAM" id="SignalP"/>
    </source>
</evidence>
<evidence type="ECO:0000313" key="2">
    <source>
        <dbReference type="EMBL" id="QRR01200.1"/>
    </source>
</evidence>
<dbReference type="Gene3D" id="2.60.40.10">
    <property type="entry name" value="Immunoglobulins"/>
    <property type="match status" value="1"/>
</dbReference>
<dbReference type="Pfam" id="PF13585">
    <property type="entry name" value="CHU_C"/>
    <property type="match status" value="1"/>
</dbReference>
<reference evidence="2 3" key="1">
    <citation type="submission" date="2020-06" db="EMBL/GenBank/DDBJ databases">
        <title>Dyadobacter sandarakinus sp. nov., isolated from the soil of the Arctic Yellow River Station.</title>
        <authorList>
            <person name="Zhang Y."/>
            <person name="Peng F."/>
        </authorList>
    </citation>
    <scope>NUCLEOTIDE SEQUENCE [LARGE SCALE GENOMIC DNA]</scope>
    <source>
        <strain evidence="2 3">Q3-56</strain>
    </source>
</reference>
<dbReference type="InterPro" id="IPR013783">
    <property type="entry name" value="Ig-like_fold"/>
</dbReference>
<dbReference type="Proteomes" id="UP000612680">
    <property type="component" value="Chromosome"/>
</dbReference>
<dbReference type="RefSeq" id="WP_204663271.1">
    <property type="nucleotide sequence ID" value="NZ_CP056775.1"/>
</dbReference>
<evidence type="ECO:0000313" key="3">
    <source>
        <dbReference type="Proteomes" id="UP000612680"/>
    </source>
</evidence>
<feature type="chain" id="PRO_5045933934" evidence="1">
    <location>
        <begin position="21"/>
        <end position="661"/>
    </location>
</feature>
<keyword evidence="1" id="KW-0732">Signal</keyword>
<dbReference type="InterPro" id="IPR026341">
    <property type="entry name" value="T9SS_type_B"/>
</dbReference>
<proteinExistence type="predicted"/>
<feature type="signal peptide" evidence="1">
    <location>
        <begin position="1"/>
        <end position="20"/>
    </location>
</feature>
<name>A0ABX7I5P7_9BACT</name>
<dbReference type="InterPro" id="IPR013320">
    <property type="entry name" value="ConA-like_dom_sf"/>
</dbReference>
<dbReference type="InterPro" id="IPR035986">
    <property type="entry name" value="PKD_dom_sf"/>
</dbReference>
<dbReference type="SUPFAM" id="SSF49299">
    <property type="entry name" value="PKD domain"/>
    <property type="match status" value="1"/>
</dbReference>
<dbReference type="NCBIfam" id="TIGR04131">
    <property type="entry name" value="Bac_Flav_CTERM"/>
    <property type="match status" value="1"/>
</dbReference>
<dbReference type="EMBL" id="CP056775">
    <property type="protein sequence ID" value="QRR01200.1"/>
    <property type="molecule type" value="Genomic_DNA"/>
</dbReference>
<keyword evidence="3" id="KW-1185">Reference proteome</keyword>